<name>A0ACC2JPZ5_9PEZI</name>
<accession>A0ACC2JPZ5</accession>
<evidence type="ECO:0000313" key="1">
    <source>
        <dbReference type="EMBL" id="KAJ8129574.1"/>
    </source>
</evidence>
<reference evidence="1" key="1">
    <citation type="submission" date="2022-12" db="EMBL/GenBank/DDBJ databases">
        <title>Genome Sequence of Lasiodiplodia mahajangana.</title>
        <authorList>
            <person name="Buettner E."/>
        </authorList>
    </citation>
    <scope>NUCLEOTIDE SEQUENCE</scope>
    <source>
        <strain evidence="1">VT137</strain>
    </source>
</reference>
<organism evidence="1 2">
    <name type="scientific">Lasiodiplodia mahajangana</name>
    <dbReference type="NCBI Taxonomy" id="1108764"/>
    <lineage>
        <taxon>Eukaryota</taxon>
        <taxon>Fungi</taxon>
        <taxon>Dikarya</taxon>
        <taxon>Ascomycota</taxon>
        <taxon>Pezizomycotina</taxon>
        <taxon>Dothideomycetes</taxon>
        <taxon>Dothideomycetes incertae sedis</taxon>
        <taxon>Botryosphaeriales</taxon>
        <taxon>Botryosphaeriaceae</taxon>
        <taxon>Lasiodiplodia</taxon>
    </lineage>
</organism>
<proteinExistence type="predicted"/>
<comment type="caution">
    <text evidence="1">The sequence shown here is derived from an EMBL/GenBank/DDBJ whole genome shotgun (WGS) entry which is preliminary data.</text>
</comment>
<dbReference type="EMBL" id="JAPUUL010000722">
    <property type="protein sequence ID" value="KAJ8129574.1"/>
    <property type="molecule type" value="Genomic_DNA"/>
</dbReference>
<protein>
    <submittedName>
        <fullName evidence="1">Uncharacterized protein</fullName>
    </submittedName>
</protein>
<dbReference type="Proteomes" id="UP001153332">
    <property type="component" value="Unassembled WGS sequence"/>
</dbReference>
<gene>
    <name evidence="1" type="ORF">O1611_g4063</name>
</gene>
<evidence type="ECO:0000313" key="2">
    <source>
        <dbReference type="Proteomes" id="UP001153332"/>
    </source>
</evidence>
<keyword evidence="2" id="KW-1185">Reference proteome</keyword>
<sequence length="127" mass="13759">MKKLAIGDEIYPGPDVATDEEILASIRRSYNAIYHASCTNKMGKKDDPTAVLDAQARVYGVGNLRVVDASAFPFLPPGHPQSTVYALAEKIACDIAGNCVQPPQDSMNSTYPAYPGKCDNKRRRGVN</sequence>